<sequence>MFVFPYLSGTYVEKPVKHYYDPFGGYMNFLNSYGLKIHTPEDVEEGKNIIQAFRDRDRYEWEAKQKAKKAAKSK</sequence>
<organism evidence="1 2">
    <name type="scientific">Athelia psychrophila</name>
    <dbReference type="NCBI Taxonomy" id="1759441"/>
    <lineage>
        <taxon>Eukaryota</taxon>
        <taxon>Fungi</taxon>
        <taxon>Dikarya</taxon>
        <taxon>Basidiomycota</taxon>
        <taxon>Agaricomycotina</taxon>
        <taxon>Agaricomycetes</taxon>
        <taxon>Agaricomycetidae</taxon>
        <taxon>Atheliales</taxon>
        <taxon>Atheliaceae</taxon>
        <taxon>Athelia</taxon>
    </lineage>
</organism>
<dbReference type="EMBL" id="KV417480">
    <property type="protein sequence ID" value="KZP34382.1"/>
    <property type="molecule type" value="Genomic_DNA"/>
</dbReference>
<gene>
    <name evidence="1" type="ORF">FIBSPDRAFT_942511</name>
</gene>
<dbReference type="OrthoDB" id="4232400at2759"/>
<protein>
    <submittedName>
        <fullName evidence="1">Uncharacterized protein</fullName>
    </submittedName>
</protein>
<accession>A0A166X3C5</accession>
<evidence type="ECO:0000313" key="1">
    <source>
        <dbReference type="EMBL" id="KZP34382.1"/>
    </source>
</evidence>
<evidence type="ECO:0000313" key="2">
    <source>
        <dbReference type="Proteomes" id="UP000076532"/>
    </source>
</evidence>
<keyword evidence="2" id="KW-1185">Reference proteome</keyword>
<dbReference type="AlphaFoldDB" id="A0A166X3C5"/>
<reference evidence="1 2" key="1">
    <citation type="journal article" date="2016" name="Mol. Biol. Evol.">
        <title>Comparative Genomics of Early-Diverging Mushroom-Forming Fungi Provides Insights into the Origins of Lignocellulose Decay Capabilities.</title>
        <authorList>
            <person name="Nagy L.G."/>
            <person name="Riley R."/>
            <person name="Tritt A."/>
            <person name="Adam C."/>
            <person name="Daum C."/>
            <person name="Floudas D."/>
            <person name="Sun H."/>
            <person name="Yadav J.S."/>
            <person name="Pangilinan J."/>
            <person name="Larsson K.H."/>
            <person name="Matsuura K."/>
            <person name="Barry K."/>
            <person name="Labutti K."/>
            <person name="Kuo R."/>
            <person name="Ohm R.A."/>
            <person name="Bhattacharya S.S."/>
            <person name="Shirouzu T."/>
            <person name="Yoshinaga Y."/>
            <person name="Martin F.M."/>
            <person name="Grigoriev I.V."/>
            <person name="Hibbett D.S."/>
        </authorList>
    </citation>
    <scope>NUCLEOTIDE SEQUENCE [LARGE SCALE GENOMIC DNA]</scope>
    <source>
        <strain evidence="1 2">CBS 109695</strain>
    </source>
</reference>
<name>A0A166X3C5_9AGAM</name>
<dbReference type="Proteomes" id="UP000076532">
    <property type="component" value="Unassembled WGS sequence"/>
</dbReference>
<proteinExistence type="predicted"/>